<organism evidence="1">
    <name type="scientific">uncultured Caudovirales phage</name>
    <dbReference type="NCBI Taxonomy" id="2100421"/>
    <lineage>
        <taxon>Viruses</taxon>
        <taxon>Duplodnaviria</taxon>
        <taxon>Heunggongvirae</taxon>
        <taxon>Uroviricota</taxon>
        <taxon>Caudoviricetes</taxon>
        <taxon>Peduoviridae</taxon>
        <taxon>Maltschvirus</taxon>
        <taxon>Maltschvirus maltsch</taxon>
    </lineage>
</organism>
<proteinExistence type="predicted"/>
<accession>A0A6J7XQA9</accession>
<sequence length="305" mass="31730">MIQFPACHWSSSSSVQIVPVTLPYFNGTLTGVGAATYCPSQGLYLVAVSNGSPYAMTSPDGITWTQRSLPATTTSWNNAASEGTRFLVATSASTIGCVSAANSATSWSSVTMPGAVQKKNLTGHSGYFKCNPTNAGKYSTDGSTWTNGPGLAYPPNPNLQAAQVGDLSVSSYSATRYNQPWNLYTNYYTGTIIAATLIGFPAASSSLWAMFQISSGAAASSSPDGTTWTSRTLPIAQANTVTGGTNKHVFAFASSSATFIYSENGVTWKTGTLPSSAAWNACASDGTSMMVFSASSLQAYKITVP</sequence>
<evidence type="ECO:0000313" key="1">
    <source>
        <dbReference type="EMBL" id="CAB5237927.1"/>
    </source>
</evidence>
<gene>
    <name evidence="1" type="ORF">UFOVP142_18</name>
</gene>
<protein>
    <submittedName>
        <fullName evidence="1">Uncharacterized protein</fullName>
    </submittedName>
</protein>
<name>A0A6J7XQA9_9CAUD</name>
<dbReference type="EMBL" id="LR798460">
    <property type="protein sequence ID" value="CAB5237927.1"/>
    <property type="molecule type" value="Genomic_DNA"/>
</dbReference>
<reference evidence="1" key="1">
    <citation type="submission" date="2020-05" db="EMBL/GenBank/DDBJ databases">
        <authorList>
            <person name="Chiriac C."/>
            <person name="Salcher M."/>
            <person name="Ghai R."/>
            <person name="Kavagutti S V."/>
        </authorList>
    </citation>
    <scope>NUCLEOTIDE SEQUENCE</scope>
</reference>